<organism evidence="3">
    <name type="scientific">Echinostoma caproni</name>
    <dbReference type="NCBI Taxonomy" id="27848"/>
    <lineage>
        <taxon>Eukaryota</taxon>
        <taxon>Metazoa</taxon>
        <taxon>Spiralia</taxon>
        <taxon>Lophotrochozoa</taxon>
        <taxon>Platyhelminthes</taxon>
        <taxon>Trematoda</taxon>
        <taxon>Digenea</taxon>
        <taxon>Plagiorchiida</taxon>
        <taxon>Echinostomata</taxon>
        <taxon>Echinostomatoidea</taxon>
        <taxon>Echinostomatidae</taxon>
        <taxon>Echinostoma</taxon>
    </lineage>
</organism>
<dbReference type="EMBL" id="UZAN01041679">
    <property type="protein sequence ID" value="VDP73752.1"/>
    <property type="molecule type" value="Genomic_DNA"/>
</dbReference>
<evidence type="ECO:0000313" key="1">
    <source>
        <dbReference type="EMBL" id="VDP73752.1"/>
    </source>
</evidence>
<dbReference type="AlphaFoldDB" id="A0A183ACZ8"/>
<evidence type="ECO:0000313" key="2">
    <source>
        <dbReference type="Proteomes" id="UP000272942"/>
    </source>
</evidence>
<accession>A0A183ACZ8</accession>
<proteinExistence type="predicted"/>
<dbReference type="WBParaSite" id="ECPE_0000484501-mRNA-1">
    <property type="protein sequence ID" value="ECPE_0000484501-mRNA-1"/>
    <property type="gene ID" value="ECPE_0000484501"/>
</dbReference>
<gene>
    <name evidence="1" type="ORF">ECPE_LOCUS4833</name>
</gene>
<dbReference type="Proteomes" id="UP000272942">
    <property type="component" value="Unassembled WGS sequence"/>
</dbReference>
<name>A0A183ACZ8_9TREM</name>
<dbReference type="Gene3D" id="3.60.10.10">
    <property type="entry name" value="Endonuclease/exonuclease/phosphatase"/>
    <property type="match status" value="1"/>
</dbReference>
<evidence type="ECO:0000313" key="3">
    <source>
        <dbReference type="WBParaSite" id="ECPE_0000484501-mRNA-1"/>
    </source>
</evidence>
<protein>
    <submittedName>
        <fullName evidence="3">START domain-containing protein</fullName>
    </submittedName>
</protein>
<sequence>MLGKKDELEDWVVSHNPHIFAVTKTWPTPNARDSEISPHGYTVFRTDRSLSRRGGGVIHFVRSSLPVRVMENYAHSEGFEEALWCRIKLCAGKYITVGVIYGTPAVRVPELLDSIQRYA</sequence>
<reference evidence="3" key="1">
    <citation type="submission" date="2016-06" db="UniProtKB">
        <authorList>
            <consortium name="WormBaseParasite"/>
        </authorList>
    </citation>
    <scope>IDENTIFICATION</scope>
</reference>
<reference evidence="1 2" key="2">
    <citation type="submission" date="2018-11" db="EMBL/GenBank/DDBJ databases">
        <authorList>
            <consortium name="Pathogen Informatics"/>
        </authorList>
    </citation>
    <scope>NUCLEOTIDE SEQUENCE [LARGE SCALE GENOMIC DNA]</scope>
    <source>
        <strain evidence="1 2">Egypt</strain>
    </source>
</reference>
<dbReference type="InterPro" id="IPR036691">
    <property type="entry name" value="Endo/exonu/phosph_ase_sf"/>
</dbReference>
<keyword evidence="2" id="KW-1185">Reference proteome</keyword>
<dbReference type="OrthoDB" id="6157682at2759"/>
<dbReference type="SUPFAM" id="SSF56219">
    <property type="entry name" value="DNase I-like"/>
    <property type="match status" value="1"/>
</dbReference>